<sequence length="43" mass="4656">MFNPAVTSGVDLFVNIVIVLASFGAAVSLIDFRNTNKKKEEEA</sequence>
<dbReference type="Proteomes" id="UP001062165">
    <property type="component" value="Chromosome"/>
</dbReference>
<organism evidence="2 3">
    <name type="scientific">Reichenbachiella carrageenanivorans</name>
    <dbReference type="NCBI Taxonomy" id="2979869"/>
    <lineage>
        <taxon>Bacteria</taxon>
        <taxon>Pseudomonadati</taxon>
        <taxon>Bacteroidota</taxon>
        <taxon>Cytophagia</taxon>
        <taxon>Cytophagales</taxon>
        <taxon>Reichenbachiellaceae</taxon>
        <taxon>Reichenbachiella</taxon>
    </lineage>
</organism>
<protein>
    <submittedName>
        <fullName evidence="2">Uncharacterized protein</fullName>
    </submittedName>
</protein>
<keyword evidence="1" id="KW-0472">Membrane</keyword>
<reference evidence="2" key="1">
    <citation type="submission" date="2022-10" db="EMBL/GenBank/DDBJ databases">
        <title>Comparative genomics and taxonomic characterization of three novel marine species of genus Reichenbachiella exhibiting antioxidant and polysaccharide degradation activities.</title>
        <authorList>
            <person name="Muhammad N."/>
            <person name="Lee Y.-J."/>
            <person name="Ko J."/>
            <person name="Kim S.-G."/>
        </authorList>
    </citation>
    <scope>NUCLEOTIDE SEQUENCE</scope>
    <source>
        <strain evidence="2">Wsw4-B4</strain>
    </source>
</reference>
<keyword evidence="3" id="KW-1185">Reference proteome</keyword>
<evidence type="ECO:0000256" key="1">
    <source>
        <dbReference type="SAM" id="Phobius"/>
    </source>
</evidence>
<name>A0ABY6D323_9BACT</name>
<keyword evidence="1" id="KW-1133">Transmembrane helix</keyword>
<accession>A0ABY6D323</accession>
<dbReference type="EMBL" id="CP106735">
    <property type="protein sequence ID" value="UXX80566.1"/>
    <property type="molecule type" value="Genomic_DNA"/>
</dbReference>
<proteinExistence type="predicted"/>
<dbReference type="RefSeq" id="WP_263052296.1">
    <property type="nucleotide sequence ID" value="NZ_CP106735.1"/>
</dbReference>
<feature type="transmembrane region" description="Helical" evidence="1">
    <location>
        <begin position="12"/>
        <end position="30"/>
    </location>
</feature>
<evidence type="ECO:0000313" key="3">
    <source>
        <dbReference type="Proteomes" id="UP001062165"/>
    </source>
</evidence>
<evidence type="ECO:0000313" key="2">
    <source>
        <dbReference type="EMBL" id="UXX80566.1"/>
    </source>
</evidence>
<keyword evidence="1" id="KW-0812">Transmembrane</keyword>
<gene>
    <name evidence="2" type="ORF">N7E81_05565</name>
</gene>